<evidence type="ECO:0000313" key="4">
    <source>
        <dbReference type="Proteomes" id="UP001596154"/>
    </source>
</evidence>
<keyword evidence="2" id="KW-1133">Transmembrane helix</keyword>
<evidence type="ECO:0000313" key="3">
    <source>
        <dbReference type="EMBL" id="MFC5638293.1"/>
    </source>
</evidence>
<gene>
    <name evidence="3" type="ORF">ACFPZJ_31915</name>
</gene>
<name>A0ABW0UXG3_9ACTN</name>
<feature type="transmembrane region" description="Helical" evidence="2">
    <location>
        <begin position="7"/>
        <end position="26"/>
    </location>
</feature>
<keyword evidence="2" id="KW-0812">Transmembrane</keyword>
<dbReference type="EMBL" id="JBHSNY010000012">
    <property type="protein sequence ID" value="MFC5638293.1"/>
    <property type="molecule type" value="Genomic_DNA"/>
</dbReference>
<organism evidence="3 4">
    <name type="scientific">Streptomyces bullii</name>
    <dbReference type="NCBI Taxonomy" id="349910"/>
    <lineage>
        <taxon>Bacteria</taxon>
        <taxon>Bacillati</taxon>
        <taxon>Actinomycetota</taxon>
        <taxon>Actinomycetes</taxon>
        <taxon>Kitasatosporales</taxon>
        <taxon>Streptomycetaceae</taxon>
        <taxon>Streptomyces</taxon>
    </lineage>
</organism>
<sequence length="125" mass="12046">MSQTWKIVSVVAAGVGIASTPVVWLLDSPDTGQLAGASVQAATGIVALLWALLQRPAATPASPEPGPGDEARNTGAATATAGGDATSGVVKPADAASGPARADSTGPAHADGAGSSANTGVRYTR</sequence>
<feature type="compositionally biased region" description="Polar residues" evidence="1">
    <location>
        <begin position="115"/>
        <end position="125"/>
    </location>
</feature>
<proteinExistence type="predicted"/>
<feature type="transmembrane region" description="Helical" evidence="2">
    <location>
        <begin position="32"/>
        <end position="53"/>
    </location>
</feature>
<evidence type="ECO:0008006" key="5">
    <source>
        <dbReference type="Google" id="ProtNLM"/>
    </source>
</evidence>
<feature type="region of interest" description="Disordered" evidence="1">
    <location>
        <begin position="57"/>
        <end position="125"/>
    </location>
</feature>
<dbReference type="RefSeq" id="WP_381028897.1">
    <property type="nucleotide sequence ID" value="NZ_JBHSNY010000012.1"/>
</dbReference>
<keyword evidence="2" id="KW-0472">Membrane</keyword>
<accession>A0ABW0UXG3</accession>
<evidence type="ECO:0000256" key="2">
    <source>
        <dbReference type="SAM" id="Phobius"/>
    </source>
</evidence>
<comment type="caution">
    <text evidence="3">The sequence shown here is derived from an EMBL/GenBank/DDBJ whole genome shotgun (WGS) entry which is preliminary data.</text>
</comment>
<protein>
    <recommendedName>
        <fullName evidence="5">Secreted protein</fullName>
    </recommendedName>
</protein>
<feature type="compositionally biased region" description="Low complexity" evidence="1">
    <location>
        <begin position="74"/>
        <end position="88"/>
    </location>
</feature>
<reference evidence="4" key="1">
    <citation type="journal article" date="2019" name="Int. J. Syst. Evol. Microbiol.">
        <title>The Global Catalogue of Microorganisms (GCM) 10K type strain sequencing project: providing services to taxonomists for standard genome sequencing and annotation.</title>
        <authorList>
            <consortium name="The Broad Institute Genomics Platform"/>
            <consortium name="The Broad Institute Genome Sequencing Center for Infectious Disease"/>
            <person name="Wu L."/>
            <person name="Ma J."/>
        </authorList>
    </citation>
    <scope>NUCLEOTIDE SEQUENCE [LARGE SCALE GENOMIC DNA]</scope>
    <source>
        <strain evidence="4">CGMCC 4.7248</strain>
    </source>
</reference>
<keyword evidence="4" id="KW-1185">Reference proteome</keyword>
<dbReference type="Proteomes" id="UP001596154">
    <property type="component" value="Unassembled WGS sequence"/>
</dbReference>
<evidence type="ECO:0000256" key="1">
    <source>
        <dbReference type="SAM" id="MobiDB-lite"/>
    </source>
</evidence>